<accession>A0A4Y2TY30</accession>
<evidence type="ECO:0000313" key="2">
    <source>
        <dbReference type="EMBL" id="GBO05528.1"/>
    </source>
</evidence>
<protein>
    <submittedName>
        <fullName evidence="2">Uncharacterized protein</fullName>
    </submittedName>
</protein>
<reference evidence="2 3" key="1">
    <citation type="journal article" date="2019" name="Sci. Rep.">
        <title>Orb-weaving spider Araneus ventricosus genome elucidates the spidroin gene catalogue.</title>
        <authorList>
            <person name="Kono N."/>
            <person name="Nakamura H."/>
            <person name="Ohtoshi R."/>
            <person name="Moran D.A.P."/>
            <person name="Shinohara A."/>
            <person name="Yoshida Y."/>
            <person name="Fujiwara M."/>
            <person name="Mori M."/>
            <person name="Tomita M."/>
            <person name="Arakawa K."/>
        </authorList>
    </citation>
    <scope>NUCLEOTIDE SEQUENCE [LARGE SCALE GENOMIC DNA]</scope>
</reference>
<keyword evidence="3" id="KW-1185">Reference proteome</keyword>
<evidence type="ECO:0000313" key="3">
    <source>
        <dbReference type="Proteomes" id="UP000499080"/>
    </source>
</evidence>
<evidence type="ECO:0000256" key="1">
    <source>
        <dbReference type="SAM" id="MobiDB-lite"/>
    </source>
</evidence>
<name>A0A4Y2TY30_ARAVE</name>
<proteinExistence type="predicted"/>
<dbReference type="Proteomes" id="UP000499080">
    <property type="component" value="Unassembled WGS sequence"/>
</dbReference>
<feature type="region of interest" description="Disordered" evidence="1">
    <location>
        <begin position="36"/>
        <end position="64"/>
    </location>
</feature>
<dbReference type="EMBL" id="BGPR01032138">
    <property type="protein sequence ID" value="GBO05528.1"/>
    <property type="molecule type" value="Genomic_DNA"/>
</dbReference>
<dbReference type="AlphaFoldDB" id="A0A4Y2TY30"/>
<feature type="compositionally biased region" description="Polar residues" evidence="1">
    <location>
        <begin position="42"/>
        <end position="54"/>
    </location>
</feature>
<organism evidence="2 3">
    <name type="scientific">Araneus ventricosus</name>
    <name type="common">Orbweaver spider</name>
    <name type="synonym">Epeira ventricosa</name>
    <dbReference type="NCBI Taxonomy" id="182803"/>
    <lineage>
        <taxon>Eukaryota</taxon>
        <taxon>Metazoa</taxon>
        <taxon>Ecdysozoa</taxon>
        <taxon>Arthropoda</taxon>
        <taxon>Chelicerata</taxon>
        <taxon>Arachnida</taxon>
        <taxon>Araneae</taxon>
        <taxon>Araneomorphae</taxon>
        <taxon>Entelegynae</taxon>
        <taxon>Araneoidea</taxon>
        <taxon>Araneidae</taxon>
        <taxon>Araneus</taxon>
    </lineage>
</organism>
<gene>
    <name evidence="2" type="ORF">AVEN_213204_1</name>
</gene>
<comment type="caution">
    <text evidence="2">The sequence shown here is derived from an EMBL/GenBank/DDBJ whole genome shotgun (WGS) entry which is preliminary data.</text>
</comment>
<sequence length="110" mass="12399">MTLKIRRKFPRGWERENADLTAFLYNPYGPRWPSGKVKASGPMSSRLNPNSTEDPSGIGPVALKRSGQTSSRWCGAEVSRGWCEVLVTRPRFKITSFVPNWPSFCLRIGL</sequence>